<dbReference type="GO" id="GO:0007017">
    <property type="term" value="P:microtubule-based process"/>
    <property type="evidence" value="ECO:0007669"/>
    <property type="project" value="InterPro"/>
</dbReference>
<accession>A0AAD5UDF1</accession>
<dbReference type="InterPro" id="IPR000217">
    <property type="entry name" value="Tubulin"/>
</dbReference>
<evidence type="ECO:0000256" key="2">
    <source>
        <dbReference type="ARBA" id="ARBA00022701"/>
    </source>
</evidence>
<evidence type="ECO:0000256" key="3">
    <source>
        <dbReference type="ARBA" id="ARBA00022741"/>
    </source>
</evidence>
<keyword evidence="2 5" id="KW-0493">Microtubule</keyword>
<organism evidence="7 8">
    <name type="scientific">Boothiomyces macroporosus</name>
    <dbReference type="NCBI Taxonomy" id="261099"/>
    <lineage>
        <taxon>Eukaryota</taxon>
        <taxon>Fungi</taxon>
        <taxon>Fungi incertae sedis</taxon>
        <taxon>Chytridiomycota</taxon>
        <taxon>Chytridiomycota incertae sedis</taxon>
        <taxon>Chytridiomycetes</taxon>
        <taxon>Rhizophydiales</taxon>
        <taxon>Terramycetaceae</taxon>
        <taxon>Boothiomyces</taxon>
    </lineage>
</organism>
<dbReference type="InterPro" id="IPR036525">
    <property type="entry name" value="Tubulin/FtsZ_GTPase_sf"/>
</dbReference>
<dbReference type="PRINTS" id="PR01161">
    <property type="entry name" value="TUBULIN"/>
</dbReference>
<protein>
    <submittedName>
        <fullName evidence="7">Tubulin epsilon chain</fullName>
    </submittedName>
</protein>
<name>A0AAD5UDF1_9FUNG</name>
<gene>
    <name evidence="7" type="primary">TUBE1_1</name>
    <name evidence="7" type="ORF">HK103_002195</name>
</gene>
<keyword evidence="8" id="KW-1185">Reference proteome</keyword>
<dbReference type="EMBL" id="JADGKB010000172">
    <property type="protein sequence ID" value="KAJ3251672.1"/>
    <property type="molecule type" value="Genomic_DNA"/>
</dbReference>
<dbReference type="InterPro" id="IPR017975">
    <property type="entry name" value="Tubulin_CS"/>
</dbReference>
<dbReference type="SMART" id="SM00864">
    <property type="entry name" value="Tubulin"/>
    <property type="match status" value="1"/>
</dbReference>
<dbReference type="Proteomes" id="UP001210925">
    <property type="component" value="Unassembled WGS sequence"/>
</dbReference>
<dbReference type="PROSITE" id="PS00227">
    <property type="entry name" value="TUBULIN"/>
    <property type="match status" value="1"/>
</dbReference>
<dbReference type="InterPro" id="IPR004057">
    <property type="entry name" value="Epsilon_tubulin"/>
</dbReference>
<dbReference type="InterPro" id="IPR003008">
    <property type="entry name" value="Tubulin_FtsZ_GTPase"/>
</dbReference>
<sequence>MPQSIVLQVGQCEIASRFWNLALQEEAKYNTSGVYNDSLATFFRNVDPRKRKANISVGLPITALKARGIMIDMEEGVINSISSSPLNDLFDSHQKIVSNSGSGNNWGQGYHEYGDKYGEDILESIRKEAEWCDSLQSFILLHSTGGGTGSGLGSYISALLKDNYSEIYRFAAGIVPSANDDVVTSPYNSILTLSKLIQNMDCLLPLDNESLFTIYEKINSLKKKKSSSTLVDNGSATRKIYDRSRNDAFNTMNNIVANLLLNMTR</sequence>
<evidence type="ECO:0000256" key="5">
    <source>
        <dbReference type="RuleBase" id="RU000352"/>
    </source>
</evidence>
<proteinExistence type="inferred from homology"/>
<comment type="similarity">
    <text evidence="1 5">Belongs to the tubulin family.</text>
</comment>
<evidence type="ECO:0000256" key="4">
    <source>
        <dbReference type="ARBA" id="ARBA00023134"/>
    </source>
</evidence>
<evidence type="ECO:0000256" key="1">
    <source>
        <dbReference type="ARBA" id="ARBA00009636"/>
    </source>
</evidence>
<dbReference type="GO" id="GO:0005874">
    <property type="term" value="C:microtubule"/>
    <property type="evidence" value="ECO:0007669"/>
    <property type="project" value="UniProtKB-KW"/>
</dbReference>
<dbReference type="Pfam" id="PF00091">
    <property type="entry name" value="Tubulin"/>
    <property type="match status" value="1"/>
</dbReference>
<dbReference type="PANTHER" id="PTHR11588">
    <property type="entry name" value="TUBULIN"/>
    <property type="match status" value="1"/>
</dbReference>
<evidence type="ECO:0000313" key="7">
    <source>
        <dbReference type="EMBL" id="KAJ3251672.1"/>
    </source>
</evidence>
<feature type="domain" description="Tubulin/FtsZ GTPase" evidence="6">
    <location>
        <begin position="51"/>
        <end position="264"/>
    </location>
</feature>
<evidence type="ECO:0000313" key="8">
    <source>
        <dbReference type="Proteomes" id="UP001210925"/>
    </source>
</evidence>
<dbReference type="GO" id="GO:0005525">
    <property type="term" value="F:GTP binding"/>
    <property type="evidence" value="ECO:0007669"/>
    <property type="project" value="UniProtKB-UniRule"/>
</dbReference>
<keyword evidence="4 5" id="KW-0342">GTP-binding</keyword>
<comment type="caution">
    <text evidence="7">The sequence shown here is derived from an EMBL/GenBank/DDBJ whole genome shotgun (WGS) entry which is preliminary data.</text>
</comment>
<dbReference type="SUPFAM" id="SSF52490">
    <property type="entry name" value="Tubulin nucleotide-binding domain-like"/>
    <property type="match status" value="1"/>
</dbReference>
<dbReference type="PRINTS" id="PR01519">
    <property type="entry name" value="EPSLNTUBULIN"/>
</dbReference>
<keyword evidence="3 5" id="KW-0547">Nucleotide-binding</keyword>
<evidence type="ECO:0000259" key="6">
    <source>
        <dbReference type="SMART" id="SM00864"/>
    </source>
</evidence>
<reference evidence="7" key="1">
    <citation type="submission" date="2020-05" db="EMBL/GenBank/DDBJ databases">
        <title>Phylogenomic resolution of chytrid fungi.</title>
        <authorList>
            <person name="Stajich J.E."/>
            <person name="Amses K."/>
            <person name="Simmons R."/>
            <person name="Seto K."/>
            <person name="Myers J."/>
            <person name="Bonds A."/>
            <person name="Quandt C.A."/>
            <person name="Barry K."/>
            <person name="Liu P."/>
            <person name="Grigoriev I."/>
            <person name="Longcore J.E."/>
            <person name="James T.Y."/>
        </authorList>
    </citation>
    <scope>NUCLEOTIDE SEQUENCE</scope>
    <source>
        <strain evidence="7">PLAUS21</strain>
    </source>
</reference>
<dbReference type="AlphaFoldDB" id="A0AAD5UDF1"/>
<dbReference type="Gene3D" id="3.40.50.1440">
    <property type="entry name" value="Tubulin/FtsZ, GTPase domain"/>
    <property type="match status" value="1"/>
</dbReference>